<dbReference type="Pfam" id="PF13589">
    <property type="entry name" value="HATPase_c_3"/>
    <property type="match status" value="1"/>
</dbReference>
<comment type="caution">
    <text evidence="1">The sequence shown here is derived from an EMBL/GenBank/DDBJ whole genome shotgun (WGS) entry which is preliminary data.</text>
</comment>
<accession>A0A9D1PWP2</accession>
<evidence type="ECO:0000313" key="2">
    <source>
        <dbReference type="Proteomes" id="UP000886752"/>
    </source>
</evidence>
<proteinExistence type="predicted"/>
<evidence type="ECO:0000313" key="1">
    <source>
        <dbReference type="EMBL" id="HIW00969.1"/>
    </source>
</evidence>
<organism evidence="1 2">
    <name type="scientific">Candidatus Desulfovibrio intestinipullorum</name>
    <dbReference type="NCBI Taxonomy" id="2838536"/>
    <lineage>
        <taxon>Bacteria</taxon>
        <taxon>Pseudomonadati</taxon>
        <taxon>Thermodesulfobacteriota</taxon>
        <taxon>Desulfovibrionia</taxon>
        <taxon>Desulfovibrionales</taxon>
        <taxon>Desulfovibrionaceae</taxon>
        <taxon>Desulfovibrio</taxon>
    </lineage>
</organism>
<dbReference type="InterPro" id="IPR036890">
    <property type="entry name" value="HATPase_C_sf"/>
</dbReference>
<sequence>MSNQIWKVYDAPPSASSMIESLRGLGYSPATALADLIDNSIAAGASKVDLTFCWKGDQRYITVQDDGCGMTDEELFSAMRLGHLDPLGERSKRDLGRFGLGLKTASFSQCRSLTVLSKKKGHASCSLRWDLDYLAADTQSRWQILEEPGKDAATLRPAFEEIEQGTLVVWEKLDRIITSGFSIDDFLELTDVVESHLALTFHRFLQGTRPELVLTINGRRIRARDPFMQEHPATMSTTEDFLQTGGGRICLQGFVLPHKDMLSSQDVNEMGDPANWTESQGFYVYRNRRLLVAGSWLGLGKGGRSWSKEEAYRLARIRLDIPNTADSDWKLDIRKSRASPPASIKKRLLLLAEDVRDKARHVFAYRGAYKKRTSAGGEVENIWEVCHGRNDVRYHISRKHPAVEALLAGDPEIGKAVESLLVLIENTVPVQRIWLDAAEGRDAPRRIDDATPSDVMQEILLTVYKNRIRHGNCTPQEVRRQLLLAEPFSEFPELVESLPDMI</sequence>
<dbReference type="Proteomes" id="UP000886752">
    <property type="component" value="Unassembled WGS sequence"/>
</dbReference>
<dbReference type="GO" id="GO:0005524">
    <property type="term" value="F:ATP binding"/>
    <property type="evidence" value="ECO:0007669"/>
    <property type="project" value="UniProtKB-KW"/>
</dbReference>
<keyword evidence="1" id="KW-0547">Nucleotide-binding</keyword>
<gene>
    <name evidence="1" type="ORF">H9894_07255</name>
</gene>
<dbReference type="SUPFAM" id="SSF55874">
    <property type="entry name" value="ATPase domain of HSP90 chaperone/DNA topoisomerase II/histidine kinase"/>
    <property type="match status" value="1"/>
</dbReference>
<reference evidence="1" key="2">
    <citation type="submission" date="2021-04" db="EMBL/GenBank/DDBJ databases">
        <authorList>
            <person name="Gilroy R."/>
        </authorList>
    </citation>
    <scope>NUCLEOTIDE SEQUENCE</scope>
    <source>
        <strain evidence="1">ChiHecec2B26-446</strain>
    </source>
</reference>
<reference evidence="1" key="1">
    <citation type="journal article" date="2021" name="PeerJ">
        <title>Extensive microbial diversity within the chicken gut microbiome revealed by metagenomics and culture.</title>
        <authorList>
            <person name="Gilroy R."/>
            <person name="Ravi A."/>
            <person name="Getino M."/>
            <person name="Pursley I."/>
            <person name="Horton D.L."/>
            <person name="Alikhan N.F."/>
            <person name="Baker D."/>
            <person name="Gharbi K."/>
            <person name="Hall N."/>
            <person name="Watson M."/>
            <person name="Adriaenssens E.M."/>
            <person name="Foster-Nyarko E."/>
            <person name="Jarju S."/>
            <person name="Secka A."/>
            <person name="Antonio M."/>
            <person name="Oren A."/>
            <person name="Chaudhuri R.R."/>
            <person name="La Ragione R."/>
            <person name="Hildebrand F."/>
            <person name="Pallen M.J."/>
        </authorList>
    </citation>
    <scope>NUCLEOTIDE SEQUENCE</scope>
    <source>
        <strain evidence="1">ChiHecec2B26-446</strain>
    </source>
</reference>
<dbReference type="AlphaFoldDB" id="A0A9D1PWP2"/>
<name>A0A9D1PWP2_9BACT</name>
<dbReference type="EMBL" id="DXHV01000069">
    <property type="protein sequence ID" value="HIW00969.1"/>
    <property type="molecule type" value="Genomic_DNA"/>
</dbReference>
<protein>
    <submittedName>
        <fullName evidence="1">ATP-binding protein</fullName>
    </submittedName>
</protein>
<keyword evidence="1" id="KW-0067">ATP-binding</keyword>
<dbReference type="Gene3D" id="3.30.565.10">
    <property type="entry name" value="Histidine kinase-like ATPase, C-terminal domain"/>
    <property type="match status" value="1"/>
</dbReference>